<dbReference type="GO" id="GO:0001817">
    <property type="term" value="P:regulation of cytokine production"/>
    <property type="evidence" value="ECO:0007669"/>
    <property type="project" value="TreeGrafter"/>
</dbReference>
<evidence type="ECO:0000313" key="10">
    <source>
        <dbReference type="Ensembl" id="ENSDLAP00005032757.2"/>
    </source>
</evidence>
<keyword evidence="3 7" id="KW-0472">Membrane</keyword>
<dbReference type="GeneTree" id="ENSGT01030000234884"/>
<dbReference type="PROSITE" id="PS50835">
    <property type="entry name" value="IG_LIKE"/>
    <property type="match status" value="1"/>
</dbReference>
<name>A0A8C4GUG7_DICLA</name>
<dbReference type="GO" id="GO:0009897">
    <property type="term" value="C:external side of plasma membrane"/>
    <property type="evidence" value="ECO:0007669"/>
    <property type="project" value="TreeGrafter"/>
</dbReference>
<dbReference type="Proteomes" id="UP000694389">
    <property type="component" value="Unassembled WGS sequence"/>
</dbReference>
<keyword evidence="6" id="KW-0393">Immunoglobulin domain</keyword>
<dbReference type="AlphaFoldDB" id="A0A8C4GUG7"/>
<keyword evidence="11" id="KW-1185">Reference proteome</keyword>
<feature type="domain" description="Ig-like" evidence="9">
    <location>
        <begin position="18"/>
        <end position="132"/>
    </location>
</feature>
<accession>A0A8C4GUG7</accession>
<proteinExistence type="predicted"/>
<dbReference type="InterPro" id="IPR036179">
    <property type="entry name" value="Ig-like_dom_sf"/>
</dbReference>
<dbReference type="Pfam" id="PF07686">
    <property type="entry name" value="V-set"/>
    <property type="match status" value="1"/>
</dbReference>
<evidence type="ECO:0000256" key="6">
    <source>
        <dbReference type="ARBA" id="ARBA00023319"/>
    </source>
</evidence>
<dbReference type="GO" id="GO:0050852">
    <property type="term" value="P:T cell receptor signaling pathway"/>
    <property type="evidence" value="ECO:0007669"/>
    <property type="project" value="TreeGrafter"/>
</dbReference>
<dbReference type="GO" id="GO:0005102">
    <property type="term" value="F:signaling receptor binding"/>
    <property type="evidence" value="ECO:0007669"/>
    <property type="project" value="TreeGrafter"/>
</dbReference>
<feature type="chain" id="PRO_5044680281" description="Ig-like domain-containing protein" evidence="8">
    <location>
        <begin position="23"/>
        <end position="210"/>
    </location>
</feature>
<organism evidence="10 11">
    <name type="scientific">Dicentrarchus labrax</name>
    <name type="common">European seabass</name>
    <name type="synonym">Morone labrax</name>
    <dbReference type="NCBI Taxonomy" id="13489"/>
    <lineage>
        <taxon>Eukaryota</taxon>
        <taxon>Metazoa</taxon>
        <taxon>Chordata</taxon>
        <taxon>Craniata</taxon>
        <taxon>Vertebrata</taxon>
        <taxon>Euteleostomi</taxon>
        <taxon>Actinopterygii</taxon>
        <taxon>Neopterygii</taxon>
        <taxon>Teleostei</taxon>
        <taxon>Neoteleostei</taxon>
        <taxon>Acanthomorphata</taxon>
        <taxon>Eupercaria</taxon>
        <taxon>Moronidae</taxon>
        <taxon>Dicentrarchus</taxon>
    </lineage>
</organism>
<protein>
    <recommendedName>
        <fullName evidence="9">Ig-like domain-containing protein</fullName>
    </recommendedName>
</protein>
<keyword evidence="7" id="KW-0812">Transmembrane</keyword>
<dbReference type="FunFam" id="2.60.40.10:FF:000142">
    <property type="entry name" value="V-set domain-containing T-cell activation inhibitor 1"/>
    <property type="match status" value="1"/>
</dbReference>
<sequence length="210" mass="23056">MSLCRCFGFLLFVLHSLPGTTGHSVVVNISQPIVAIVGEDTILPCHLDPAVDPASTTLEWSRPDQGHRFVHVRHEGEDALTDQNPSYKGRTSVSNNTLKQGDVSLKLSRVELSDNGTYRCYIPKLNKESFISLAVGDMPPPAHKIVLVVAIPIMILSLIVVCLTCDKRADDAEGSGSRRCREYCSDCPECCLKTCNYCCEICMELPSIIT</sequence>
<evidence type="ECO:0000313" key="11">
    <source>
        <dbReference type="Proteomes" id="UP000694389"/>
    </source>
</evidence>
<dbReference type="SMART" id="SM00409">
    <property type="entry name" value="IG"/>
    <property type="match status" value="1"/>
</dbReference>
<dbReference type="PANTHER" id="PTHR24100">
    <property type="entry name" value="BUTYROPHILIN"/>
    <property type="match status" value="1"/>
</dbReference>
<dbReference type="InterPro" id="IPR013783">
    <property type="entry name" value="Ig-like_fold"/>
</dbReference>
<evidence type="ECO:0000256" key="8">
    <source>
        <dbReference type="SAM" id="SignalP"/>
    </source>
</evidence>
<evidence type="ECO:0000259" key="9">
    <source>
        <dbReference type="PROSITE" id="PS50835"/>
    </source>
</evidence>
<reference evidence="10" key="1">
    <citation type="submission" date="2025-05" db="UniProtKB">
        <authorList>
            <consortium name="Ensembl"/>
        </authorList>
    </citation>
    <scope>IDENTIFICATION</scope>
</reference>
<comment type="subcellular location">
    <subcellularLocation>
        <location evidence="1">Membrane</location>
    </subcellularLocation>
</comment>
<dbReference type="GO" id="GO:0050863">
    <property type="term" value="P:regulation of T cell activation"/>
    <property type="evidence" value="ECO:0007669"/>
    <property type="project" value="UniProtKB-ARBA"/>
</dbReference>
<evidence type="ECO:0000256" key="2">
    <source>
        <dbReference type="ARBA" id="ARBA00022729"/>
    </source>
</evidence>
<keyword evidence="5" id="KW-0325">Glycoprotein</keyword>
<dbReference type="Ensembl" id="ENSDLAT00005089049.1">
    <property type="protein sequence ID" value="ENSDLAP00005072321.1"/>
    <property type="gene ID" value="ENSDLAG00005014655.2"/>
</dbReference>
<dbReference type="SUPFAM" id="SSF48726">
    <property type="entry name" value="Immunoglobulin"/>
    <property type="match status" value="1"/>
</dbReference>
<dbReference type="GO" id="GO:1903037">
    <property type="term" value="P:regulation of leukocyte cell-cell adhesion"/>
    <property type="evidence" value="ECO:0007669"/>
    <property type="project" value="UniProtKB-ARBA"/>
</dbReference>
<dbReference type="SMART" id="SM00406">
    <property type="entry name" value="IGv"/>
    <property type="match status" value="1"/>
</dbReference>
<dbReference type="InterPro" id="IPR050504">
    <property type="entry name" value="IgSF_BTN/MOG"/>
</dbReference>
<feature type="transmembrane region" description="Helical" evidence="7">
    <location>
        <begin position="145"/>
        <end position="165"/>
    </location>
</feature>
<evidence type="ECO:0000256" key="1">
    <source>
        <dbReference type="ARBA" id="ARBA00004370"/>
    </source>
</evidence>
<keyword evidence="2 8" id="KW-0732">Signal</keyword>
<dbReference type="InterPro" id="IPR013106">
    <property type="entry name" value="Ig_V-set"/>
</dbReference>
<feature type="signal peptide" evidence="8">
    <location>
        <begin position="1"/>
        <end position="22"/>
    </location>
</feature>
<evidence type="ECO:0000256" key="3">
    <source>
        <dbReference type="ARBA" id="ARBA00023136"/>
    </source>
</evidence>
<evidence type="ECO:0000256" key="5">
    <source>
        <dbReference type="ARBA" id="ARBA00023180"/>
    </source>
</evidence>
<dbReference type="Ensembl" id="ENSDLAT00005034958.2">
    <property type="protein sequence ID" value="ENSDLAP00005032757.2"/>
    <property type="gene ID" value="ENSDLAG00005014655.2"/>
</dbReference>
<evidence type="ECO:0000256" key="4">
    <source>
        <dbReference type="ARBA" id="ARBA00023157"/>
    </source>
</evidence>
<dbReference type="Gene3D" id="2.60.40.10">
    <property type="entry name" value="Immunoglobulins"/>
    <property type="match status" value="1"/>
</dbReference>
<dbReference type="InterPro" id="IPR007110">
    <property type="entry name" value="Ig-like_dom"/>
</dbReference>
<evidence type="ECO:0000256" key="7">
    <source>
        <dbReference type="SAM" id="Phobius"/>
    </source>
</evidence>
<keyword evidence="4" id="KW-1015">Disulfide bond</keyword>
<dbReference type="InterPro" id="IPR003599">
    <property type="entry name" value="Ig_sub"/>
</dbReference>
<keyword evidence="7" id="KW-1133">Transmembrane helix</keyword>